<dbReference type="Proteomes" id="UP000176303">
    <property type="component" value="Unassembled WGS sequence"/>
</dbReference>
<dbReference type="Gene3D" id="1.20.1440.60">
    <property type="entry name" value="23S rRNA-intervening sequence"/>
    <property type="match status" value="1"/>
</dbReference>
<accession>A0A1F7U8K5</accession>
<dbReference type="AlphaFoldDB" id="A0A1F7U8K5"/>
<dbReference type="InterPro" id="IPR012657">
    <property type="entry name" value="23S_rRNA-intervening_sequence"/>
</dbReference>
<dbReference type="EMBL" id="MGDZ01000006">
    <property type="protein sequence ID" value="OGL74138.1"/>
    <property type="molecule type" value="Genomic_DNA"/>
</dbReference>
<dbReference type="STRING" id="1802391.A3D72_02530"/>
<organism evidence="1 2">
    <name type="scientific">Candidatus Uhrbacteria bacterium RIFCSPHIGHO2_02_FULL_57_19</name>
    <dbReference type="NCBI Taxonomy" id="1802391"/>
    <lineage>
        <taxon>Bacteria</taxon>
        <taxon>Candidatus Uhriibacteriota</taxon>
    </lineage>
</organism>
<gene>
    <name evidence="1" type="ORF">A3D72_02530</name>
</gene>
<evidence type="ECO:0000313" key="2">
    <source>
        <dbReference type="Proteomes" id="UP000176303"/>
    </source>
</evidence>
<dbReference type="Pfam" id="PF05635">
    <property type="entry name" value="23S_rRNA_IVP"/>
    <property type="match status" value="1"/>
</dbReference>
<dbReference type="PANTHER" id="PTHR38471:SF2">
    <property type="entry name" value="FOUR HELIX BUNDLE PROTEIN"/>
    <property type="match status" value="1"/>
</dbReference>
<comment type="caution">
    <text evidence="1">The sequence shown here is derived from an EMBL/GenBank/DDBJ whole genome shotgun (WGS) entry which is preliminary data.</text>
</comment>
<name>A0A1F7U8K5_9BACT</name>
<sequence length="132" mass="15078">MFVEPYKNLLVWQKANELRRMIFQLTQPLEKNHRRLASQMQAAARSVPQNIAEAYKKGQLGTLIQATKVSGGSLEELLEDLEDCQEDGIIDPEKCAAALKNGRNTKYFIDRYLVGLIKKQASGTWKSRWNPK</sequence>
<dbReference type="SUPFAM" id="SSF158446">
    <property type="entry name" value="IVS-encoded protein-like"/>
    <property type="match status" value="1"/>
</dbReference>
<evidence type="ECO:0008006" key="3">
    <source>
        <dbReference type="Google" id="ProtNLM"/>
    </source>
</evidence>
<evidence type="ECO:0000313" key="1">
    <source>
        <dbReference type="EMBL" id="OGL74138.1"/>
    </source>
</evidence>
<proteinExistence type="predicted"/>
<dbReference type="InterPro" id="IPR036583">
    <property type="entry name" value="23S_rRNA_IVS_sf"/>
</dbReference>
<dbReference type="NCBIfam" id="TIGR02436">
    <property type="entry name" value="four helix bundle protein"/>
    <property type="match status" value="1"/>
</dbReference>
<reference evidence="1 2" key="1">
    <citation type="journal article" date="2016" name="Nat. Commun.">
        <title>Thousands of microbial genomes shed light on interconnected biogeochemical processes in an aquifer system.</title>
        <authorList>
            <person name="Anantharaman K."/>
            <person name="Brown C.T."/>
            <person name="Hug L.A."/>
            <person name="Sharon I."/>
            <person name="Castelle C.J."/>
            <person name="Probst A.J."/>
            <person name="Thomas B.C."/>
            <person name="Singh A."/>
            <person name="Wilkins M.J."/>
            <person name="Karaoz U."/>
            <person name="Brodie E.L."/>
            <person name="Williams K.H."/>
            <person name="Hubbard S.S."/>
            <person name="Banfield J.F."/>
        </authorList>
    </citation>
    <scope>NUCLEOTIDE SEQUENCE [LARGE SCALE GENOMIC DNA]</scope>
</reference>
<protein>
    <recommendedName>
        <fullName evidence="3">Four helix bundle protein</fullName>
    </recommendedName>
</protein>
<dbReference type="PANTHER" id="PTHR38471">
    <property type="entry name" value="FOUR HELIX BUNDLE PROTEIN"/>
    <property type="match status" value="1"/>
</dbReference>